<proteinExistence type="predicted"/>
<dbReference type="OrthoDB" id="311200at2759"/>
<dbReference type="PANTHER" id="PTHR28583">
    <property type="entry name" value="ACID AMIDASE"/>
    <property type="match status" value="1"/>
</dbReference>
<dbReference type="GO" id="GO:0017040">
    <property type="term" value="F:N-acylsphingosine amidohydrolase activity"/>
    <property type="evidence" value="ECO:0007669"/>
    <property type="project" value="UniProtKB-EC"/>
</dbReference>
<reference evidence="3 4" key="1">
    <citation type="submission" date="2008-07" db="EMBL/GenBank/DDBJ databases">
        <authorList>
            <person name="El-Sayed N."/>
            <person name="Caler E."/>
            <person name="Inman J."/>
            <person name="Amedeo P."/>
            <person name="Hass B."/>
            <person name="Wortman J."/>
        </authorList>
    </citation>
    <scope>NUCLEOTIDE SEQUENCE [LARGE SCALE GENOMIC DNA]</scope>
    <source>
        <strain evidence="4">ATCC 50983 / TXsc</strain>
    </source>
</reference>
<evidence type="ECO:0000256" key="2">
    <source>
        <dbReference type="SAM" id="SignalP"/>
    </source>
</evidence>
<dbReference type="OMA" id="RTHYPEY"/>
<evidence type="ECO:0000313" key="4">
    <source>
        <dbReference type="Proteomes" id="UP000007800"/>
    </source>
</evidence>
<dbReference type="Proteomes" id="UP000007800">
    <property type="component" value="Unassembled WGS sequence"/>
</dbReference>
<dbReference type="EMBL" id="GG673688">
    <property type="protein sequence ID" value="EER15042.1"/>
    <property type="molecule type" value="Genomic_DNA"/>
</dbReference>
<name>C5KKD0_PERM5</name>
<keyword evidence="4" id="KW-1185">Reference proteome</keyword>
<feature type="chain" id="PRO_5002954417" description="ceramidase" evidence="2">
    <location>
        <begin position="23"/>
        <end position="425"/>
    </location>
</feature>
<dbReference type="EC" id="3.5.1.23" evidence="1"/>
<dbReference type="PANTHER" id="PTHR28583:SF1">
    <property type="entry name" value="ACID CERAMIDASE"/>
    <property type="match status" value="1"/>
</dbReference>
<accession>C5KKD0</accession>
<evidence type="ECO:0000256" key="1">
    <source>
        <dbReference type="ARBA" id="ARBA00011891"/>
    </source>
</evidence>
<dbReference type="AlphaFoldDB" id="C5KKD0"/>
<dbReference type="InParanoid" id="C5KKD0"/>
<dbReference type="GeneID" id="9061926"/>
<dbReference type="RefSeq" id="XP_002783246.1">
    <property type="nucleotide sequence ID" value="XM_002783200.1"/>
</dbReference>
<protein>
    <recommendedName>
        <fullName evidence="1">ceramidase</fullName>
        <ecNumber evidence="1">3.5.1.23</ecNumber>
    </recommendedName>
</protein>
<evidence type="ECO:0000313" key="3">
    <source>
        <dbReference type="EMBL" id="EER15042.1"/>
    </source>
</evidence>
<gene>
    <name evidence="3" type="ORF">Pmar_PMAR023366</name>
</gene>
<feature type="signal peptide" evidence="2">
    <location>
        <begin position="1"/>
        <end position="22"/>
    </location>
</feature>
<sequence length="425" mass="47052">MGKRSTFSRVLFVLCVRSYLEGLACDLNGEAHTALPPEAPTVTIDLSLAPEEHFKPAVRAVLDKHPYGKSFEPFFHQMNTTLFGALELDDSDYQKLFRAASTYFPVQLRELQGISAELASSGHYVSVHYLLGLMYAAELEALLYPELSSDSKGAWCTAAMVADTCGTVVHGRNMDFPLARGADAALMTLNLDVINVPHNGIPNYKAAGIAWVTASLITVEVPRKLSIQLNARYYPTYRTHPTKQELFDYILEGRVPIMQFFRDMIEHHGVFDFEGAIDFTSNKPLSCPIYFAMVGARSSFEAAIITRDEDGLAVFANGTRTKPLLLGKQGEKSIGNEWYLVQTNYDFWEEDPADDPRRTNAEKCIQRHGKLAGVAATTRVVRDCILEDGVTNSETVYSTIMNPTSSQITTYMRSDASLIDGANGS</sequence>
<keyword evidence="2" id="KW-0732">Signal</keyword>
<organism evidence="4">
    <name type="scientific">Perkinsus marinus (strain ATCC 50983 / TXsc)</name>
    <dbReference type="NCBI Taxonomy" id="423536"/>
    <lineage>
        <taxon>Eukaryota</taxon>
        <taxon>Sar</taxon>
        <taxon>Alveolata</taxon>
        <taxon>Perkinsozoa</taxon>
        <taxon>Perkinsea</taxon>
        <taxon>Perkinsida</taxon>
        <taxon>Perkinsidae</taxon>
        <taxon>Perkinsus</taxon>
    </lineage>
</organism>